<reference evidence="1" key="1">
    <citation type="submission" date="2018-05" db="EMBL/GenBank/DDBJ databases">
        <authorList>
            <person name="Lanie J.A."/>
            <person name="Ng W.-L."/>
            <person name="Kazmierczak K.M."/>
            <person name="Andrzejewski T.M."/>
            <person name="Davidsen T.M."/>
            <person name="Wayne K.J."/>
            <person name="Tettelin H."/>
            <person name="Glass J.I."/>
            <person name="Rusch D."/>
            <person name="Podicherti R."/>
            <person name="Tsui H.-C.T."/>
            <person name="Winkler M.E."/>
        </authorList>
    </citation>
    <scope>NUCLEOTIDE SEQUENCE</scope>
</reference>
<dbReference type="AlphaFoldDB" id="A0A383CUB2"/>
<sequence>MIDHLYINGCSYATGWGKGHEMSVTREKGMKSWVDHFAEKVSALEVWNHS</sequence>
<feature type="non-terminal residue" evidence="1">
    <location>
        <position position="50"/>
    </location>
</feature>
<organism evidence="1">
    <name type="scientific">marine metagenome</name>
    <dbReference type="NCBI Taxonomy" id="408172"/>
    <lineage>
        <taxon>unclassified sequences</taxon>
        <taxon>metagenomes</taxon>
        <taxon>ecological metagenomes</taxon>
    </lineage>
</organism>
<dbReference type="EMBL" id="UINC01211354">
    <property type="protein sequence ID" value="SVE35218.1"/>
    <property type="molecule type" value="Genomic_DNA"/>
</dbReference>
<proteinExistence type="predicted"/>
<evidence type="ECO:0000313" key="1">
    <source>
        <dbReference type="EMBL" id="SVE35218.1"/>
    </source>
</evidence>
<name>A0A383CUB2_9ZZZZ</name>
<protein>
    <submittedName>
        <fullName evidence="1">Uncharacterized protein</fullName>
    </submittedName>
</protein>
<gene>
    <name evidence="1" type="ORF">METZ01_LOCUS488072</name>
</gene>
<accession>A0A383CUB2</accession>